<dbReference type="RefSeq" id="WP_056685313.1">
    <property type="nucleotide sequence ID" value="NZ_CP041305.1"/>
</dbReference>
<protein>
    <recommendedName>
        <fullName evidence="3">YokU family protein</fullName>
    </recommendedName>
</protein>
<organism evidence="1 2">
    <name type="scientific">Cytobacillus solani</name>
    <dbReference type="NCBI Taxonomy" id="1637975"/>
    <lineage>
        <taxon>Bacteria</taxon>
        <taxon>Bacillati</taxon>
        <taxon>Bacillota</taxon>
        <taxon>Bacilli</taxon>
        <taxon>Bacillales</taxon>
        <taxon>Bacillaceae</taxon>
        <taxon>Cytobacillus</taxon>
    </lineage>
</organism>
<dbReference type="InterPro" id="IPR022451">
    <property type="entry name" value="CHP03829_YokU"/>
</dbReference>
<dbReference type="NCBIfam" id="TIGR03831">
    <property type="entry name" value="YgiT_finger"/>
    <property type="match status" value="1"/>
</dbReference>
<comment type="caution">
    <text evidence="1">The sequence shown here is derived from an EMBL/GenBank/DDBJ whole genome shotgun (WGS) entry which is preliminary data.</text>
</comment>
<dbReference type="Proteomes" id="UP000050996">
    <property type="component" value="Unassembled WGS sequence"/>
</dbReference>
<dbReference type="InterPro" id="IPR022453">
    <property type="entry name" value="Znf_MqsA-type"/>
</dbReference>
<evidence type="ECO:0000313" key="2">
    <source>
        <dbReference type="Proteomes" id="UP000050996"/>
    </source>
</evidence>
<dbReference type="Pfam" id="PF14122">
    <property type="entry name" value="YokU"/>
    <property type="match status" value="1"/>
</dbReference>
<dbReference type="STRING" id="1637975.AN957_17140"/>
<dbReference type="AlphaFoldDB" id="A0A0Q3VI59"/>
<sequence length="94" mass="10978">MSEQCEWCESNNITKGTDHVYWELPDGTRAIKISDVPSTICHDCQMIYQSDLLIREIEDQLFLINTKEIGPETSFTNLMAQPRLLKRNYFDFTS</sequence>
<dbReference type="EMBL" id="LJIX01000006">
    <property type="protein sequence ID" value="KQL20123.1"/>
    <property type="molecule type" value="Genomic_DNA"/>
</dbReference>
<name>A0A0Q3VI59_9BACI</name>
<gene>
    <name evidence="1" type="ORF">AN957_17140</name>
</gene>
<keyword evidence="2" id="KW-1185">Reference proteome</keyword>
<dbReference type="PATRIC" id="fig|1637975.4.peg.3355"/>
<accession>A0A0Q3VI59</accession>
<dbReference type="CDD" id="cd12870">
    <property type="entry name" value="MqsA"/>
    <property type="match status" value="1"/>
</dbReference>
<evidence type="ECO:0008006" key="3">
    <source>
        <dbReference type="Google" id="ProtNLM"/>
    </source>
</evidence>
<reference evidence="1 2" key="1">
    <citation type="submission" date="2015-09" db="EMBL/GenBank/DDBJ databases">
        <title>Genome sequencing project for genomic taxonomy and phylogenomics of Bacillus-like bacteria.</title>
        <authorList>
            <person name="Liu B."/>
            <person name="Wang J."/>
            <person name="Zhu Y."/>
            <person name="Liu G."/>
            <person name="Chen Q."/>
            <person name="Chen Z."/>
            <person name="Lan J."/>
            <person name="Che J."/>
            <person name="Ge C."/>
            <person name="Shi H."/>
            <person name="Pan Z."/>
            <person name="Liu X."/>
        </authorList>
    </citation>
    <scope>NUCLEOTIDE SEQUENCE [LARGE SCALE GENOMIC DNA]</scope>
    <source>
        <strain evidence="1 2">FJAT-18043</strain>
    </source>
</reference>
<dbReference type="NCBIfam" id="TIGR03829">
    <property type="entry name" value="YokU_near_AblA"/>
    <property type="match status" value="1"/>
</dbReference>
<proteinExistence type="predicted"/>
<evidence type="ECO:0000313" key="1">
    <source>
        <dbReference type="EMBL" id="KQL20123.1"/>
    </source>
</evidence>